<dbReference type="CDD" id="cd00657">
    <property type="entry name" value="Ferritin_like"/>
    <property type="match status" value="1"/>
</dbReference>
<dbReference type="InterPro" id="IPR009078">
    <property type="entry name" value="Ferritin-like_SF"/>
</dbReference>
<protein>
    <submittedName>
        <fullName evidence="1">Ferritin-like domain-containing protein</fullName>
    </submittedName>
</protein>
<dbReference type="KEGG" id="epl:P4G45_12020"/>
<dbReference type="RefSeq" id="WP_348266717.1">
    <property type="nucleotide sequence ID" value="NZ_CP121194.1"/>
</dbReference>
<gene>
    <name evidence="1" type="ORF">P4G45_12020</name>
</gene>
<dbReference type="Pfam" id="PF13668">
    <property type="entry name" value="Ferritin_2"/>
    <property type="match status" value="1"/>
</dbReference>
<reference evidence="1" key="1">
    <citation type="submission" date="2023-03" db="EMBL/GenBank/DDBJ databases">
        <title>Edaphobacter sp.</title>
        <authorList>
            <person name="Huber K.J."/>
            <person name="Papendorf J."/>
            <person name="Pilke C."/>
            <person name="Bunk B."/>
            <person name="Sproeer C."/>
            <person name="Pester M."/>
        </authorList>
    </citation>
    <scope>NUCLEOTIDE SEQUENCE</scope>
    <source>
        <strain evidence="1">DSM 109919</strain>
    </source>
</reference>
<dbReference type="InterPro" id="IPR052965">
    <property type="entry name" value="Pigment-catalase-like"/>
</dbReference>
<evidence type="ECO:0000313" key="1">
    <source>
        <dbReference type="EMBL" id="XBH09206.1"/>
    </source>
</evidence>
<dbReference type="PANTHER" id="PTHR31694:SF26">
    <property type="entry name" value="OS05G0151100 PROTEIN"/>
    <property type="match status" value="1"/>
</dbReference>
<dbReference type="EMBL" id="CP121194">
    <property type="protein sequence ID" value="XBH09206.1"/>
    <property type="molecule type" value="Genomic_DNA"/>
</dbReference>
<proteinExistence type="predicted"/>
<dbReference type="PANTHER" id="PTHR31694">
    <property type="entry name" value="DESICCATION-LIKE PROTEIN"/>
    <property type="match status" value="1"/>
</dbReference>
<dbReference type="PROSITE" id="PS51318">
    <property type="entry name" value="TAT"/>
    <property type="match status" value="1"/>
</dbReference>
<dbReference type="InterPro" id="IPR006311">
    <property type="entry name" value="TAT_signal"/>
</dbReference>
<dbReference type="AlphaFoldDB" id="A0AAU7CVV4"/>
<sequence length="312" mass="31314">MEKVNELIKKAVSRRTFMAGAGTAAAAALLAGCNDATAPASAPSGGGTTPPAANPNLDVLNFALNLEYLEAEFYLYAATGQGLSAADAGTGAGTTKATGVAAVPWGSSGLAQYANEIAQDEVNHVRFLRKAITAANGTPISRPDIDLTFFAPLAVAAGITTTPTFNPFTSPQGFLIGAFVFEDVGVTAYHGAAGLLTDKTILTAAAGILGVEAYHAAAIRTLLVGMAAANNDQTYVKIANQVSALRGTLGGGNETALSSKSIVAADTTNAIAFARTTDQVLHIVYGTGGGAGVSKGGFFPSGLNGNIKATAS</sequence>
<accession>A0AAU7CVV4</accession>
<name>A0AAU7CVV4_9BACT</name>
<dbReference type="PROSITE" id="PS51257">
    <property type="entry name" value="PROKAR_LIPOPROTEIN"/>
    <property type="match status" value="1"/>
</dbReference>
<dbReference type="SUPFAM" id="SSF47240">
    <property type="entry name" value="Ferritin-like"/>
    <property type="match status" value="1"/>
</dbReference>
<organism evidence="1">
    <name type="scientific">Edaphobacter paludis</name>
    <dbReference type="NCBI Taxonomy" id="3035702"/>
    <lineage>
        <taxon>Bacteria</taxon>
        <taxon>Pseudomonadati</taxon>
        <taxon>Acidobacteriota</taxon>
        <taxon>Terriglobia</taxon>
        <taxon>Terriglobales</taxon>
        <taxon>Acidobacteriaceae</taxon>
        <taxon>Edaphobacter</taxon>
    </lineage>
</organism>